<evidence type="ECO:0000256" key="1">
    <source>
        <dbReference type="ARBA" id="ARBA00004141"/>
    </source>
</evidence>
<feature type="transmembrane region" description="Helical" evidence="6">
    <location>
        <begin position="102"/>
        <end position="129"/>
    </location>
</feature>
<dbReference type="PANTHER" id="PTHR33048:SF124">
    <property type="entry name" value="INTEGRAL MEMBRANE PROTEIN"/>
    <property type="match status" value="1"/>
</dbReference>
<keyword evidence="2 6" id="KW-0812">Transmembrane</keyword>
<evidence type="ECO:0000256" key="5">
    <source>
        <dbReference type="ARBA" id="ARBA00038359"/>
    </source>
</evidence>
<feature type="transmembrane region" description="Helical" evidence="6">
    <location>
        <begin position="59"/>
        <end position="82"/>
    </location>
</feature>
<dbReference type="InterPro" id="IPR049326">
    <property type="entry name" value="Rhodopsin_dom_fungi"/>
</dbReference>
<dbReference type="AlphaFoldDB" id="A0A2C5ZVI8"/>
<dbReference type="OrthoDB" id="4525788at2759"/>
<dbReference type="PANTHER" id="PTHR33048">
    <property type="entry name" value="PTH11-LIKE INTEGRAL MEMBRANE PROTEIN (AFU_ORTHOLOGUE AFUA_5G11245)"/>
    <property type="match status" value="1"/>
</dbReference>
<accession>A0A2C5ZVI8</accession>
<protein>
    <recommendedName>
        <fullName evidence="7">Rhodopsin domain-containing protein</fullName>
    </recommendedName>
</protein>
<evidence type="ECO:0000256" key="2">
    <source>
        <dbReference type="ARBA" id="ARBA00022692"/>
    </source>
</evidence>
<name>A0A2C5ZVI8_9HYPO</name>
<sequence length="229" mass="25091">MSAVYLMEPPPGAVRTFTNPPNDGGLVVPAGVATTLVALVCVCLRVFTRVHVVSGDLGWDDYLVLCALVFSISFFFVGRHLYQVGAGRHMWDVLFSEYSPGFLQTTTAATLTYAISITFSKLSILAFYLRISPDHKFRIAVFSLFGVVVAYTVTYIFVMVFRCSPVAAGWDLSIKGKCIDNLIPMMVLSIANILIDLVILCLPLKVVVPLQIPTRQKISLVFLFATGGL</sequence>
<feature type="transmembrane region" description="Helical" evidence="6">
    <location>
        <begin position="26"/>
        <end position="47"/>
    </location>
</feature>
<keyword evidence="3 6" id="KW-1133">Transmembrane helix</keyword>
<feature type="transmembrane region" description="Helical" evidence="6">
    <location>
        <begin position="141"/>
        <end position="162"/>
    </location>
</feature>
<evidence type="ECO:0000313" key="9">
    <source>
        <dbReference type="Proteomes" id="UP000224854"/>
    </source>
</evidence>
<reference evidence="8 9" key="1">
    <citation type="submission" date="2017-06" db="EMBL/GenBank/DDBJ databases">
        <title>Ant-infecting Ophiocordyceps genomes reveal a high diversity of potential behavioral manipulation genes and a possible major role for enterotoxins.</title>
        <authorList>
            <person name="De Bekker C."/>
            <person name="Evans H.C."/>
            <person name="Brachmann A."/>
            <person name="Hughes D.P."/>
        </authorList>
    </citation>
    <scope>NUCLEOTIDE SEQUENCE [LARGE SCALE GENOMIC DNA]</scope>
    <source>
        <strain evidence="8 9">1348a</strain>
    </source>
</reference>
<keyword evidence="4 6" id="KW-0472">Membrane</keyword>
<keyword evidence="9" id="KW-1185">Reference proteome</keyword>
<evidence type="ECO:0000313" key="8">
    <source>
        <dbReference type="EMBL" id="PHH83474.1"/>
    </source>
</evidence>
<dbReference type="EMBL" id="NJEU01000011">
    <property type="protein sequence ID" value="PHH83474.1"/>
    <property type="molecule type" value="Genomic_DNA"/>
</dbReference>
<feature type="domain" description="Rhodopsin" evidence="7">
    <location>
        <begin position="44"/>
        <end position="228"/>
    </location>
</feature>
<feature type="transmembrane region" description="Helical" evidence="6">
    <location>
        <begin position="182"/>
        <end position="208"/>
    </location>
</feature>
<dbReference type="GO" id="GO:0016020">
    <property type="term" value="C:membrane"/>
    <property type="evidence" value="ECO:0007669"/>
    <property type="project" value="UniProtKB-SubCell"/>
</dbReference>
<comment type="caution">
    <text evidence="8">The sequence shown here is derived from an EMBL/GenBank/DDBJ whole genome shotgun (WGS) entry which is preliminary data.</text>
</comment>
<comment type="similarity">
    <text evidence="5">Belongs to the SAT4 family.</text>
</comment>
<evidence type="ECO:0000259" key="7">
    <source>
        <dbReference type="Pfam" id="PF20684"/>
    </source>
</evidence>
<dbReference type="Pfam" id="PF20684">
    <property type="entry name" value="Fung_rhodopsin"/>
    <property type="match status" value="1"/>
</dbReference>
<proteinExistence type="inferred from homology"/>
<comment type="subcellular location">
    <subcellularLocation>
        <location evidence="1">Membrane</location>
        <topology evidence="1">Multi-pass membrane protein</topology>
    </subcellularLocation>
</comment>
<evidence type="ECO:0000256" key="4">
    <source>
        <dbReference type="ARBA" id="ARBA00023136"/>
    </source>
</evidence>
<evidence type="ECO:0000256" key="6">
    <source>
        <dbReference type="SAM" id="Phobius"/>
    </source>
</evidence>
<dbReference type="Proteomes" id="UP000224854">
    <property type="component" value="Unassembled WGS sequence"/>
</dbReference>
<gene>
    <name evidence="8" type="ORF">CDD82_433</name>
</gene>
<dbReference type="InterPro" id="IPR052337">
    <property type="entry name" value="SAT4-like"/>
</dbReference>
<organism evidence="8 9">
    <name type="scientific">Ophiocordyceps australis</name>
    <dbReference type="NCBI Taxonomy" id="1399860"/>
    <lineage>
        <taxon>Eukaryota</taxon>
        <taxon>Fungi</taxon>
        <taxon>Dikarya</taxon>
        <taxon>Ascomycota</taxon>
        <taxon>Pezizomycotina</taxon>
        <taxon>Sordariomycetes</taxon>
        <taxon>Hypocreomycetidae</taxon>
        <taxon>Hypocreales</taxon>
        <taxon>Ophiocordycipitaceae</taxon>
        <taxon>Ophiocordyceps</taxon>
    </lineage>
</organism>
<evidence type="ECO:0000256" key="3">
    <source>
        <dbReference type="ARBA" id="ARBA00022989"/>
    </source>
</evidence>